<proteinExistence type="predicted"/>
<keyword evidence="1" id="KW-0418">Kinase</keyword>
<dbReference type="AlphaFoldDB" id="A4U3X6"/>
<sequence>MLAGERRLAHITEMPLEVGDTLLTAGFIEDHTRVEELQEQLSHHVSAQVEVLERLSTAIAIFTTDTRLAFFNTAFSRLWRLERDWLENQPTYGAVMDALRDRRLLPEAADYRALKEEELRRFISLIDPIRRGTS</sequence>
<name>A4U3X6_9PROT</name>
<organism evidence="1">
    <name type="scientific">Magnetospirillum gryphiswaldense</name>
    <dbReference type="NCBI Taxonomy" id="55518"/>
    <lineage>
        <taxon>Bacteria</taxon>
        <taxon>Pseudomonadati</taxon>
        <taxon>Pseudomonadota</taxon>
        <taxon>Alphaproteobacteria</taxon>
        <taxon>Rhodospirillales</taxon>
        <taxon>Rhodospirillaceae</taxon>
        <taxon>Magnetospirillum</taxon>
    </lineage>
</organism>
<protein>
    <submittedName>
        <fullName evidence="1">Sensor histidine kinase protein</fullName>
    </submittedName>
</protein>
<dbReference type="EMBL" id="CU459003">
    <property type="protein sequence ID" value="CAM77583.1"/>
    <property type="molecule type" value="Genomic_DNA"/>
</dbReference>
<evidence type="ECO:0000313" key="1">
    <source>
        <dbReference type="EMBL" id="CAM77583.1"/>
    </source>
</evidence>
<accession>A4U3X6</accession>
<dbReference type="GO" id="GO:0016301">
    <property type="term" value="F:kinase activity"/>
    <property type="evidence" value="ECO:0007669"/>
    <property type="project" value="UniProtKB-KW"/>
</dbReference>
<dbReference type="InterPro" id="IPR035965">
    <property type="entry name" value="PAS-like_dom_sf"/>
</dbReference>
<gene>
    <name evidence="1" type="ORF">MGR_1473</name>
</gene>
<keyword evidence="1" id="KW-0808">Transferase</keyword>
<reference evidence="1" key="1">
    <citation type="journal article" date="2007" name="J. Bacteriol.">
        <title>Comparative genome analysis of four magnetotactic bacteria reveals a complex set of group-specific genes implicated in magnetosome biomineralization and function.</title>
        <authorList>
            <person name="Richter M."/>
            <person name="Kube M."/>
            <person name="Bazylinski D.A."/>
            <person name="Lombardot T."/>
            <person name="Gloeckner F.O."/>
            <person name="Reinhardt R."/>
            <person name="Schueler D."/>
        </authorList>
    </citation>
    <scope>NUCLEOTIDE SEQUENCE</scope>
    <source>
        <strain evidence="1">MSR-1</strain>
    </source>
</reference>
<dbReference type="SUPFAM" id="SSF55785">
    <property type="entry name" value="PYP-like sensor domain (PAS domain)"/>
    <property type="match status" value="1"/>
</dbReference>